<keyword evidence="1" id="KW-0472">Membrane</keyword>
<dbReference type="InterPro" id="IPR021215">
    <property type="entry name" value="DUF2752"/>
</dbReference>
<dbReference type="Pfam" id="PF10825">
    <property type="entry name" value="DUF2752"/>
    <property type="match status" value="1"/>
</dbReference>
<keyword evidence="1" id="KW-0812">Transmembrane</keyword>
<protein>
    <submittedName>
        <fullName evidence="2">DUF2752 domain-containing protein</fullName>
    </submittedName>
</protein>
<evidence type="ECO:0000313" key="3">
    <source>
        <dbReference type="Proteomes" id="UP001500635"/>
    </source>
</evidence>
<dbReference type="EMBL" id="BAABFR010000120">
    <property type="protein sequence ID" value="GAA4404284.1"/>
    <property type="molecule type" value="Genomic_DNA"/>
</dbReference>
<feature type="transmembrane region" description="Helical" evidence="1">
    <location>
        <begin position="118"/>
        <end position="136"/>
    </location>
</feature>
<reference evidence="3" key="1">
    <citation type="journal article" date="2019" name="Int. J. Syst. Evol. Microbiol.">
        <title>The Global Catalogue of Microorganisms (GCM) 10K type strain sequencing project: providing services to taxonomists for standard genome sequencing and annotation.</title>
        <authorList>
            <consortium name="The Broad Institute Genomics Platform"/>
            <consortium name="The Broad Institute Genome Sequencing Center for Infectious Disease"/>
            <person name="Wu L."/>
            <person name="Ma J."/>
        </authorList>
    </citation>
    <scope>NUCLEOTIDE SEQUENCE [LARGE SCALE GENOMIC DNA]</scope>
    <source>
        <strain evidence="3">JCM 17688</strain>
    </source>
</reference>
<dbReference type="RefSeq" id="WP_345000678.1">
    <property type="nucleotide sequence ID" value="NZ_BAABFR010000120.1"/>
</dbReference>
<accession>A0ABP8KDF4</accession>
<dbReference type="Proteomes" id="UP001500635">
    <property type="component" value="Unassembled WGS sequence"/>
</dbReference>
<gene>
    <name evidence="2" type="ORF">GCM10023147_46550</name>
</gene>
<sequence>MTVHTRPVGARPTRGLWAAAGPLLTAAGVSAVTVGLYFRDPHVHGSWGLCPLYAATGIYCPACGGLRGVNDAVHGHFAAAVSSNALLVPFAVWALWAWGAWLAGAFGRRIAGPPMSRAWLIGAGIVTVAFTVARNLPGSPLAP</sequence>
<proteinExistence type="predicted"/>
<keyword evidence="3" id="KW-1185">Reference proteome</keyword>
<feature type="transmembrane region" description="Helical" evidence="1">
    <location>
        <begin position="16"/>
        <end position="38"/>
    </location>
</feature>
<keyword evidence="1" id="KW-1133">Transmembrane helix</keyword>
<comment type="caution">
    <text evidence="2">The sequence shown here is derived from an EMBL/GenBank/DDBJ whole genome shotgun (WGS) entry which is preliminary data.</text>
</comment>
<organism evidence="2 3">
    <name type="scientific">Tsukamurella soli</name>
    <dbReference type="NCBI Taxonomy" id="644556"/>
    <lineage>
        <taxon>Bacteria</taxon>
        <taxon>Bacillati</taxon>
        <taxon>Actinomycetota</taxon>
        <taxon>Actinomycetes</taxon>
        <taxon>Mycobacteriales</taxon>
        <taxon>Tsukamurellaceae</taxon>
        <taxon>Tsukamurella</taxon>
    </lineage>
</organism>
<evidence type="ECO:0000313" key="2">
    <source>
        <dbReference type="EMBL" id="GAA4404284.1"/>
    </source>
</evidence>
<name>A0ABP8KDF4_9ACTN</name>
<evidence type="ECO:0000256" key="1">
    <source>
        <dbReference type="SAM" id="Phobius"/>
    </source>
</evidence>
<feature type="transmembrane region" description="Helical" evidence="1">
    <location>
        <begin position="86"/>
        <end position="106"/>
    </location>
</feature>